<feature type="domain" description="TRPM-like" evidence="10">
    <location>
        <begin position="448"/>
        <end position="723"/>
    </location>
</feature>
<evidence type="ECO:0000256" key="5">
    <source>
        <dbReference type="ARBA" id="ARBA00023065"/>
    </source>
</evidence>
<dbReference type="InterPro" id="IPR050927">
    <property type="entry name" value="TRPM"/>
</dbReference>
<evidence type="ECO:0000256" key="7">
    <source>
        <dbReference type="ARBA" id="ARBA00023303"/>
    </source>
</evidence>
<dbReference type="InterPro" id="IPR057366">
    <property type="entry name" value="TRPM-like"/>
</dbReference>
<keyword evidence="11" id="KW-0675">Receptor</keyword>
<evidence type="ECO:0000256" key="2">
    <source>
        <dbReference type="ARBA" id="ARBA00022448"/>
    </source>
</evidence>
<dbReference type="InterPro" id="IPR041491">
    <property type="entry name" value="TRPM_SLOG"/>
</dbReference>
<gene>
    <name evidence="11" type="ORF">AKAME5_001312300</name>
</gene>
<dbReference type="AlphaFoldDB" id="A0AAD3MY21"/>
<evidence type="ECO:0000256" key="3">
    <source>
        <dbReference type="ARBA" id="ARBA00022692"/>
    </source>
</evidence>
<dbReference type="GO" id="GO:0005227">
    <property type="term" value="F:calcium-activated cation channel activity"/>
    <property type="evidence" value="ECO:0007669"/>
    <property type="project" value="TreeGrafter"/>
</dbReference>
<keyword evidence="12" id="KW-1185">Reference proteome</keyword>
<evidence type="ECO:0000256" key="1">
    <source>
        <dbReference type="ARBA" id="ARBA00004141"/>
    </source>
</evidence>
<keyword evidence="7" id="KW-0407">Ion channel</keyword>
<comment type="caution">
    <text evidence="11">The sequence shown here is derived from an EMBL/GenBank/DDBJ whole genome shotgun (WGS) entry which is preliminary data.</text>
</comment>
<organism evidence="11 12">
    <name type="scientific">Lates japonicus</name>
    <name type="common">Japanese lates</name>
    <dbReference type="NCBI Taxonomy" id="270547"/>
    <lineage>
        <taxon>Eukaryota</taxon>
        <taxon>Metazoa</taxon>
        <taxon>Chordata</taxon>
        <taxon>Craniata</taxon>
        <taxon>Vertebrata</taxon>
        <taxon>Euteleostomi</taxon>
        <taxon>Actinopterygii</taxon>
        <taxon>Neopterygii</taxon>
        <taxon>Teleostei</taxon>
        <taxon>Neoteleostei</taxon>
        <taxon>Acanthomorphata</taxon>
        <taxon>Carangaria</taxon>
        <taxon>Carangaria incertae sedis</taxon>
        <taxon>Centropomidae</taxon>
        <taxon>Lates</taxon>
    </lineage>
</organism>
<dbReference type="GO" id="GO:0005886">
    <property type="term" value="C:plasma membrane"/>
    <property type="evidence" value="ECO:0007669"/>
    <property type="project" value="TreeGrafter"/>
</dbReference>
<dbReference type="Proteomes" id="UP001279410">
    <property type="component" value="Unassembled WGS sequence"/>
</dbReference>
<evidence type="ECO:0000256" key="8">
    <source>
        <dbReference type="SAM" id="MobiDB-lite"/>
    </source>
</evidence>
<name>A0AAD3MY21_LATJO</name>
<keyword evidence="6" id="KW-0472">Membrane</keyword>
<feature type="domain" description="TRPM SLOG" evidence="9">
    <location>
        <begin position="105"/>
        <end position="329"/>
    </location>
</feature>
<accession>A0AAD3MY21</accession>
<keyword evidence="4" id="KW-1133">Transmembrane helix</keyword>
<dbReference type="Pfam" id="PF18139">
    <property type="entry name" value="LSDAT_euk"/>
    <property type="match status" value="1"/>
</dbReference>
<keyword evidence="5" id="KW-0406">Ion transport</keyword>
<evidence type="ECO:0000313" key="11">
    <source>
        <dbReference type="EMBL" id="GLD61294.1"/>
    </source>
</evidence>
<keyword evidence="3" id="KW-0812">Transmembrane</keyword>
<feature type="region of interest" description="Disordered" evidence="8">
    <location>
        <begin position="1"/>
        <end position="23"/>
    </location>
</feature>
<feature type="region of interest" description="Disordered" evidence="8">
    <location>
        <begin position="340"/>
        <end position="359"/>
    </location>
</feature>
<feature type="non-terminal residue" evidence="11">
    <location>
        <position position="1"/>
    </location>
</feature>
<comment type="subcellular location">
    <subcellularLocation>
        <location evidence="1">Membrane</location>
        <topology evidence="1">Multi-pass membrane protein</topology>
    </subcellularLocation>
</comment>
<dbReference type="PANTHER" id="PTHR13800">
    <property type="entry name" value="TRANSIENT RECEPTOR POTENTIAL CATION CHANNEL, SUBFAMILY M, MEMBER 6"/>
    <property type="match status" value="1"/>
</dbReference>
<dbReference type="Pfam" id="PF25508">
    <property type="entry name" value="TRPM2"/>
    <property type="match status" value="1"/>
</dbReference>
<evidence type="ECO:0000256" key="4">
    <source>
        <dbReference type="ARBA" id="ARBA00022989"/>
    </source>
</evidence>
<keyword evidence="2" id="KW-0813">Transport</keyword>
<protein>
    <submittedName>
        <fullName evidence="11">Transient receptor potential cation channel subfamily M member 4-like protein</fullName>
    </submittedName>
</protein>
<reference evidence="11" key="1">
    <citation type="submission" date="2022-08" db="EMBL/GenBank/DDBJ databases">
        <title>Genome sequencing of akame (Lates japonicus).</title>
        <authorList>
            <person name="Hashiguchi Y."/>
            <person name="Takahashi H."/>
        </authorList>
    </citation>
    <scope>NUCLEOTIDE SEQUENCE</scope>
    <source>
        <strain evidence="11">Kochi</strain>
    </source>
</reference>
<evidence type="ECO:0000256" key="6">
    <source>
        <dbReference type="ARBA" id="ARBA00023136"/>
    </source>
</evidence>
<evidence type="ECO:0000259" key="9">
    <source>
        <dbReference type="Pfam" id="PF18139"/>
    </source>
</evidence>
<evidence type="ECO:0000259" key="10">
    <source>
        <dbReference type="Pfam" id="PF25508"/>
    </source>
</evidence>
<dbReference type="EMBL" id="BRZM01000044">
    <property type="protein sequence ID" value="GLD61294.1"/>
    <property type="molecule type" value="Genomic_DNA"/>
</dbReference>
<dbReference type="GO" id="GO:0099604">
    <property type="term" value="F:ligand-gated calcium channel activity"/>
    <property type="evidence" value="ECO:0007669"/>
    <property type="project" value="TreeGrafter"/>
</dbReference>
<feature type="compositionally biased region" description="Basic and acidic residues" evidence="8">
    <location>
        <begin position="1"/>
        <end position="11"/>
    </location>
</feature>
<sequence>MRQLDKERDEGGGGGKVGSTKEKDQSWIPKIIKKRVCTTFVEDSFSNGALCQCGGVREVHDSVATGDYFGAAIVTQWDSRQHSSECPTDAFGELEFAGAGRRHSHFLRLSCDTSPQIIYTLMTAHWGLPSPNLVVSVVGGEGHEKIKTWVRDVLRNGLVRAAQSTGAWILTGGLREGVSHCVGEAVRDHAAAAPALSRKKVIAVGLASWGLVHNRQQLVNAQGSFPARYYVQNTSHDSCYLDSNYQAFLLVDDGSVGRRGGEAAFRASLEDYISHQRTGIWGSGNIEIPVLCMLISGNSNMLERLDASLRKATPWLVLAGSGPAADLICELLDNLSPVSLSPTSPPAEGEAAQGLSTEHRDRVRDKVRKHFPAEAELEKLVDNALSIYQNRELITIFHGEQEGSDDFDTVLLKALVRASKRVSSEASECTEELKLAVAWNRVDIAKAELFNGDIQWKYEDLEDSMTDALINDKPQFVRLFCENGLNILDYLTYRRLESLYRSLSDSSLAYMLLQRRLSERQGLAGSLPSLDRPLSGPLKSPQSALTGPASAMELSLYEVSRLLWDLLGDVCQPFYYAPLGLDHSTSTRRSLKLINKMLLGVCTYRDQRCLSPWAALFIWAVLQNRREMAVYFWEMAGESVLSALGGCKMLRELSKLESETENKLAMKELAQTFENLALDVFGECYQNSESRAFTLLIRKSPVWGGATCLQMATAADARLFFSHDGVQSLLSQIWWGDMERSTEVWKLVLTFFLPPLLYTDLISFREQEEEVKSVEIYHGRDTDSLDGNDATVFSLTDIIQNEEEAEELRALKENLK</sequence>
<dbReference type="PANTHER" id="PTHR13800:SF6">
    <property type="entry name" value="TRANSIENT RECEPTOR POTENTIAL CATION CHANNEL SUBFAMILY M MEMBER 4"/>
    <property type="match status" value="1"/>
</dbReference>
<proteinExistence type="predicted"/>
<evidence type="ECO:0000313" key="12">
    <source>
        <dbReference type="Proteomes" id="UP001279410"/>
    </source>
</evidence>